<dbReference type="PANTHER" id="PTHR36966">
    <property type="entry name" value="REP-ASSOCIATED TYROSINE TRANSPOSASE"/>
    <property type="match status" value="1"/>
</dbReference>
<sequence length="156" mass="17363">MTDSCRFHSSSLRSGRFSESGRAYLITTTTRARRPVFHDLRLGLAVVQTLKAADNAQRTNTLAYVLMPDHLHWLLMLGEGENLLGIVGWVKGVSARRIGLMAGLTGIWQTGFHDRATRSEEDLHALARYVVANPLRAGIVARLGDYPLWDSVYLSL</sequence>
<dbReference type="Pfam" id="PF01797">
    <property type="entry name" value="Y1_Tnp"/>
    <property type="match status" value="1"/>
</dbReference>
<dbReference type="SMART" id="SM01321">
    <property type="entry name" value="Y1_Tnp"/>
    <property type="match status" value="1"/>
</dbReference>
<accession>A0ABZ1AIL5</accession>
<gene>
    <name evidence="2" type="ORF">U5817_21280</name>
</gene>
<keyword evidence="3" id="KW-1185">Reference proteome</keyword>
<dbReference type="RefSeq" id="WP_407278738.1">
    <property type="nucleotide sequence ID" value="NZ_CP141259.1"/>
</dbReference>
<dbReference type="Proteomes" id="UP001626593">
    <property type="component" value="Chromosome"/>
</dbReference>
<dbReference type="NCBIfam" id="NF047646">
    <property type="entry name" value="REP_Tyr_transpos"/>
    <property type="match status" value="1"/>
</dbReference>
<dbReference type="Gene3D" id="3.30.70.1290">
    <property type="entry name" value="Transposase IS200-like"/>
    <property type="match status" value="1"/>
</dbReference>
<name>A0ABZ1AIL5_AROEV</name>
<dbReference type="PANTHER" id="PTHR36966:SF1">
    <property type="entry name" value="REP-ASSOCIATED TYROSINE TRANSPOSASE"/>
    <property type="match status" value="1"/>
</dbReference>
<dbReference type="InterPro" id="IPR002686">
    <property type="entry name" value="Transposase_17"/>
</dbReference>
<dbReference type="SUPFAM" id="SSF143422">
    <property type="entry name" value="Transposase IS200-like"/>
    <property type="match status" value="1"/>
</dbReference>
<reference evidence="2 3" key="1">
    <citation type="submission" date="2023-12" db="EMBL/GenBank/DDBJ databases">
        <title>A. evansii MAY27, complete genome.</title>
        <authorList>
            <person name="Wang Y."/>
        </authorList>
    </citation>
    <scope>NUCLEOTIDE SEQUENCE [LARGE SCALE GENOMIC DNA]</scope>
    <source>
        <strain evidence="2 3">MAY27</strain>
    </source>
</reference>
<dbReference type="InterPro" id="IPR036515">
    <property type="entry name" value="Transposase_17_sf"/>
</dbReference>
<dbReference type="EMBL" id="CP141259">
    <property type="protein sequence ID" value="WRL45705.1"/>
    <property type="molecule type" value="Genomic_DNA"/>
</dbReference>
<protein>
    <submittedName>
        <fullName evidence="2">Transposase</fullName>
    </submittedName>
</protein>
<feature type="domain" description="Transposase IS200-like" evidence="1">
    <location>
        <begin position="19"/>
        <end position="133"/>
    </location>
</feature>
<evidence type="ECO:0000313" key="2">
    <source>
        <dbReference type="EMBL" id="WRL45705.1"/>
    </source>
</evidence>
<organism evidence="2 3">
    <name type="scientific">Aromatoleum evansii</name>
    <name type="common">Azoarcus evansii</name>
    <dbReference type="NCBI Taxonomy" id="59406"/>
    <lineage>
        <taxon>Bacteria</taxon>
        <taxon>Pseudomonadati</taxon>
        <taxon>Pseudomonadota</taxon>
        <taxon>Betaproteobacteria</taxon>
        <taxon>Rhodocyclales</taxon>
        <taxon>Rhodocyclaceae</taxon>
        <taxon>Aromatoleum</taxon>
    </lineage>
</organism>
<evidence type="ECO:0000259" key="1">
    <source>
        <dbReference type="SMART" id="SM01321"/>
    </source>
</evidence>
<evidence type="ECO:0000313" key="3">
    <source>
        <dbReference type="Proteomes" id="UP001626593"/>
    </source>
</evidence>
<proteinExistence type="predicted"/>
<dbReference type="InterPro" id="IPR052715">
    <property type="entry name" value="RAYT_transposase"/>
</dbReference>